<dbReference type="PATRIC" id="fig|1359199.3.peg.881"/>
<dbReference type="AlphaFoldDB" id="A0A0F3PD07"/>
<reference evidence="1 2" key="1">
    <citation type="submission" date="2015-01" db="EMBL/GenBank/DDBJ databases">
        <title>Genome Sequencing of Rickettsiales.</title>
        <authorList>
            <person name="Daugherty S.C."/>
            <person name="Su Q."/>
            <person name="Abolude K."/>
            <person name="Beier-Sexton M."/>
            <person name="Carlyon J.A."/>
            <person name="Carter R."/>
            <person name="Day N.P."/>
            <person name="Dumler S.J."/>
            <person name="Dyachenko V."/>
            <person name="Godinez A."/>
            <person name="Kurtti T.J."/>
            <person name="Lichay M."/>
            <person name="Mullins K.E."/>
            <person name="Ott S."/>
            <person name="Pappas-Brown V."/>
            <person name="Paris D.H."/>
            <person name="Patel P."/>
            <person name="Richards A.L."/>
            <person name="Sadzewicz L."/>
            <person name="Sears K."/>
            <person name="Seidman D."/>
            <person name="Sengamalay N."/>
            <person name="Stenos J."/>
            <person name="Tallon L.J."/>
            <person name="Vincent G."/>
            <person name="Fraser C.M."/>
            <person name="Munderloh U."/>
            <person name="Dunning-Hotopp J.C."/>
        </authorList>
    </citation>
    <scope>NUCLEOTIDE SEQUENCE [LARGE SCALE GENOMIC DNA]</scope>
    <source>
        <strain evidence="1 2">Ect</strain>
    </source>
</reference>
<protein>
    <submittedName>
        <fullName evidence="1">Uncharacterized protein</fullName>
    </submittedName>
</protein>
<dbReference type="EMBL" id="LAOC01000001">
    <property type="protein sequence ID" value="KJV78225.1"/>
    <property type="molecule type" value="Genomic_DNA"/>
</dbReference>
<comment type="caution">
    <text evidence="1">The sequence shown here is derived from an EMBL/GenBank/DDBJ whole genome shotgun (WGS) entry which is preliminary data.</text>
</comment>
<dbReference type="Proteomes" id="UP000033591">
    <property type="component" value="Unassembled WGS sequence"/>
</dbReference>
<sequence length="60" mass="7059">MSNIYLVTISFNKSKQFLLKDYGKAWHLLCSFIGSLYQNGNILNNGEFFSPTKINWFFMQ</sequence>
<name>A0A0F3PD07_RICRH</name>
<proteinExistence type="predicted"/>
<evidence type="ECO:0000313" key="1">
    <source>
        <dbReference type="EMBL" id="KJV78225.1"/>
    </source>
</evidence>
<gene>
    <name evidence="1" type="ORF">RMAECT_0897</name>
</gene>
<evidence type="ECO:0000313" key="2">
    <source>
        <dbReference type="Proteomes" id="UP000033591"/>
    </source>
</evidence>
<accession>A0A0F3PD07</accession>
<dbReference type="RefSeq" id="WP_231288524.1">
    <property type="nucleotide sequence ID" value="NZ_LAOC01000001.1"/>
</dbReference>
<organism evidence="1 2">
    <name type="scientific">Rickettsia rhipicephali str. Ect</name>
    <dbReference type="NCBI Taxonomy" id="1359199"/>
    <lineage>
        <taxon>Bacteria</taxon>
        <taxon>Pseudomonadati</taxon>
        <taxon>Pseudomonadota</taxon>
        <taxon>Alphaproteobacteria</taxon>
        <taxon>Rickettsiales</taxon>
        <taxon>Rickettsiaceae</taxon>
        <taxon>Rickettsieae</taxon>
        <taxon>Rickettsia</taxon>
        <taxon>spotted fever group</taxon>
    </lineage>
</organism>